<evidence type="ECO:0000313" key="6">
    <source>
        <dbReference type="EMBL" id="EAT37324.1"/>
    </source>
</evidence>
<dbReference type="OMA" id="QELRVWW"/>
<dbReference type="Pfam" id="PF13855">
    <property type="entry name" value="LRR_8"/>
    <property type="match status" value="1"/>
</dbReference>
<evidence type="ECO:0000256" key="2">
    <source>
        <dbReference type="ARBA" id="ARBA00022729"/>
    </source>
</evidence>
<evidence type="ECO:0000256" key="5">
    <source>
        <dbReference type="SAM" id="SignalP"/>
    </source>
</evidence>
<gene>
    <name evidence="6" type="ORF">AaeL_AAEL010656</name>
</gene>
<dbReference type="Proteomes" id="UP000682892">
    <property type="component" value="Chromosome 2"/>
</dbReference>
<keyword evidence="2 5" id="KW-0732">Signal</keyword>
<protein>
    <submittedName>
        <fullName evidence="6">AAEL010656-PA</fullName>
    </submittedName>
</protein>
<keyword evidence="3" id="KW-0677">Repeat</keyword>
<dbReference type="SUPFAM" id="SSF52058">
    <property type="entry name" value="L domain-like"/>
    <property type="match status" value="1"/>
</dbReference>
<dbReference type="HOGENOM" id="CLU_596212_0_0_1"/>
<dbReference type="OrthoDB" id="676979at2759"/>
<keyword evidence="4" id="KW-0175">Coiled coil</keyword>
<dbReference type="KEGG" id="aag:5573677"/>
<dbReference type="PANTHER" id="PTHR24373:SF275">
    <property type="entry name" value="TIR DOMAIN-CONTAINING PROTEIN"/>
    <property type="match status" value="1"/>
</dbReference>
<accession>A0A1S4FQY5</accession>
<dbReference type="Gene3D" id="3.80.10.10">
    <property type="entry name" value="Ribonuclease Inhibitor"/>
    <property type="match status" value="1"/>
</dbReference>
<dbReference type="AlphaFoldDB" id="A0A1S4FQY5"/>
<dbReference type="SMART" id="SM00369">
    <property type="entry name" value="LRR_TYP"/>
    <property type="match status" value="3"/>
</dbReference>
<evidence type="ECO:0000256" key="4">
    <source>
        <dbReference type="SAM" id="Coils"/>
    </source>
</evidence>
<feature type="chain" id="PRO_5036504357" evidence="5">
    <location>
        <begin position="19"/>
        <end position="470"/>
    </location>
</feature>
<name>A0A1S4FQY5_AEDAE</name>
<dbReference type="EMBL" id="CH477680">
    <property type="protein sequence ID" value="EAT37324.1"/>
    <property type="molecule type" value="Genomic_DNA"/>
</dbReference>
<evidence type="ECO:0000256" key="1">
    <source>
        <dbReference type="ARBA" id="ARBA00022614"/>
    </source>
</evidence>
<proteinExistence type="predicted"/>
<reference evidence="6" key="1">
    <citation type="submission" date="2005-10" db="EMBL/GenBank/DDBJ databases">
        <authorList>
            <person name="Loftus B.J."/>
            <person name="Nene V.M."/>
            <person name="Hannick L.I."/>
            <person name="Bidwell S."/>
            <person name="Haas B."/>
            <person name="Amedeo P."/>
            <person name="Orvis J."/>
            <person name="Wortman J.R."/>
            <person name="White O.R."/>
            <person name="Salzberg S."/>
            <person name="Shumway M."/>
            <person name="Koo H."/>
            <person name="Zhao Y."/>
            <person name="Holmes M."/>
            <person name="Miller J."/>
            <person name="Schatz M."/>
            <person name="Pop M."/>
            <person name="Pai G."/>
            <person name="Utterback T."/>
            <person name="Rogers Y.-H."/>
            <person name="Kravitz S."/>
            <person name="Fraser C.M."/>
        </authorList>
    </citation>
    <scope>NUCLEOTIDE SEQUENCE</scope>
    <source>
        <strain evidence="6">Liverpool</strain>
    </source>
</reference>
<keyword evidence="1" id="KW-0433">Leucine-rich repeat</keyword>
<evidence type="ECO:0000256" key="3">
    <source>
        <dbReference type="ARBA" id="ARBA00022737"/>
    </source>
</evidence>
<dbReference type="SMART" id="SM00365">
    <property type="entry name" value="LRR_SD22"/>
    <property type="match status" value="3"/>
</dbReference>
<reference evidence="6" key="3">
    <citation type="submission" date="2012-09" db="EMBL/GenBank/DDBJ databases">
        <authorList>
            <consortium name="VectorBase"/>
        </authorList>
    </citation>
    <scope>NUCLEOTIDE SEQUENCE</scope>
    <source>
        <strain evidence="6">Liverpool</strain>
    </source>
</reference>
<evidence type="ECO:0000313" key="7">
    <source>
        <dbReference type="Proteomes" id="UP000682892"/>
    </source>
</evidence>
<feature type="signal peptide" evidence="5">
    <location>
        <begin position="1"/>
        <end position="18"/>
    </location>
</feature>
<dbReference type="InterPro" id="IPR003591">
    <property type="entry name" value="Leu-rich_rpt_typical-subtyp"/>
</dbReference>
<dbReference type="InterPro" id="IPR032675">
    <property type="entry name" value="LRR_dom_sf"/>
</dbReference>
<dbReference type="PROSITE" id="PS51450">
    <property type="entry name" value="LRR"/>
    <property type="match status" value="2"/>
</dbReference>
<feature type="coiled-coil region" evidence="4">
    <location>
        <begin position="384"/>
        <end position="456"/>
    </location>
</feature>
<reference evidence="6" key="2">
    <citation type="journal article" date="2007" name="Science">
        <title>Genome sequence of Aedes aegypti, a major arbovirus vector.</title>
        <authorList>
            <person name="Nene V."/>
            <person name="Wortman J.R."/>
            <person name="Lawson D."/>
            <person name="Haas B."/>
            <person name="Kodira C."/>
            <person name="Tu Z.J."/>
            <person name="Loftus B."/>
            <person name="Xi Z."/>
            <person name="Megy K."/>
            <person name="Grabherr M."/>
            <person name="Ren Q."/>
            <person name="Zdobnov E.M."/>
            <person name="Lobo N.F."/>
            <person name="Campbell K.S."/>
            <person name="Brown S.E."/>
            <person name="Bonaldo M.F."/>
            <person name="Zhu J."/>
            <person name="Sinkins S.P."/>
            <person name="Hogenkamp D.G."/>
            <person name="Amedeo P."/>
            <person name="Arensburger P."/>
            <person name="Atkinson P.W."/>
            <person name="Bidwell S."/>
            <person name="Biedler J."/>
            <person name="Birney E."/>
            <person name="Bruggner R.V."/>
            <person name="Costas J."/>
            <person name="Coy M.R."/>
            <person name="Crabtree J."/>
            <person name="Crawford M."/>
            <person name="Debruyn B."/>
            <person name="Decaprio D."/>
            <person name="Eiglmeier K."/>
            <person name="Eisenstadt E."/>
            <person name="El-Dorry H."/>
            <person name="Gelbart W.M."/>
            <person name="Gomes S.L."/>
            <person name="Hammond M."/>
            <person name="Hannick L.I."/>
            <person name="Hogan J.R."/>
            <person name="Holmes M.H."/>
            <person name="Jaffe D."/>
            <person name="Johnston J.S."/>
            <person name="Kennedy R.C."/>
            <person name="Koo H."/>
            <person name="Kravitz S."/>
            <person name="Kriventseva E.V."/>
            <person name="Kulp D."/>
            <person name="Labutti K."/>
            <person name="Lee E."/>
            <person name="Li S."/>
            <person name="Lovin D.D."/>
            <person name="Mao C."/>
            <person name="Mauceli E."/>
            <person name="Menck C.F."/>
            <person name="Miller J.R."/>
            <person name="Montgomery P."/>
            <person name="Mori A."/>
            <person name="Nascimento A.L."/>
            <person name="Naveira H.F."/>
            <person name="Nusbaum C."/>
            <person name="O'leary S."/>
            <person name="Orvis J."/>
            <person name="Pertea M."/>
            <person name="Quesneville H."/>
            <person name="Reidenbach K.R."/>
            <person name="Rogers Y.H."/>
            <person name="Roth C.W."/>
            <person name="Schneider J.R."/>
            <person name="Schatz M."/>
            <person name="Shumway M."/>
            <person name="Stanke M."/>
            <person name="Stinson E.O."/>
            <person name="Tubio J.M."/>
            <person name="Vanzee J.P."/>
            <person name="Verjovski-Almeida S."/>
            <person name="Werner D."/>
            <person name="White O."/>
            <person name="Wyder S."/>
            <person name="Zeng Q."/>
            <person name="Zhao Q."/>
            <person name="Zhao Y."/>
            <person name="Hill C.A."/>
            <person name="Raikhel A.S."/>
            <person name="Soares M.B."/>
            <person name="Knudson D.L."/>
            <person name="Lee N.H."/>
            <person name="Galagan J."/>
            <person name="Salzberg S.L."/>
            <person name="Paulsen I.T."/>
            <person name="Dimopoulos G."/>
            <person name="Collins F.H."/>
            <person name="Birren B."/>
            <person name="Fraser-Liggett C.M."/>
            <person name="Severson D.W."/>
        </authorList>
    </citation>
    <scope>NUCLEOTIDE SEQUENCE [LARGE SCALE GENOMIC DNA]</scope>
    <source>
        <strain evidence="6">Liverpool</strain>
    </source>
</reference>
<dbReference type="InterPro" id="IPR050328">
    <property type="entry name" value="Dev_Immune_Receptor"/>
</dbReference>
<dbReference type="PANTHER" id="PTHR24373">
    <property type="entry name" value="SLIT RELATED LEUCINE-RICH REPEAT NEURONAL PROTEIN"/>
    <property type="match status" value="1"/>
</dbReference>
<sequence length="470" mass="55626">MFREIFAFGVMFVNLVLAGRTVNYTCLMSSEGYCVFQGVRIDSVEEASNVKLLAPAYDITRIKFRESAMFILPDNIYETFPNMLELKVWWQSLHSIYIPPNLLHLDAERNRIQRISFDTNTVPMLKKLELGYNRLKTIENISYFENLEILDLSHNDLRSIDLCLFQRMKHLRILDLSVNNMAIVKNSMEHKLESLTVLYLNDNRLSYLDINVLRQFPNLETLHLFKNGLMYMEYENMRTMFPKINIVHIYDNDWNCENLAEMIIYFKKINIVEYKLFSSMKCKERVIDGICCSEGKALTILKKSNLYFSNYVNELNLHSQHIMEEMKQSKREIQKLIEHENMTQASLQAFSADMNAIRNRIENITVLAADTSSTVSRNKKHEKVDKLVQEIYKIKQDHQSLTRENQAFKQQIEKYENIKIEMESIRAYSEEMRNTIQELKEENNHLKVDLYQLLNEFHELRASKNPEKEV</sequence>
<organism evidence="6 7">
    <name type="scientific">Aedes aegypti</name>
    <name type="common">Yellowfever mosquito</name>
    <name type="synonym">Culex aegypti</name>
    <dbReference type="NCBI Taxonomy" id="7159"/>
    <lineage>
        <taxon>Eukaryota</taxon>
        <taxon>Metazoa</taxon>
        <taxon>Ecdysozoa</taxon>
        <taxon>Arthropoda</taxon>
        <taxon>Hexapoda</taxon>
        <taxon>Insecta</taxon>
        <taxon>Pterygota</taxon>
        <taxon>Neoptera</taxon>
        <taxon>Endopterygota</taxon>
        <taxon>Diptera</taxon>
        <taxon>Nematocera</taxon>
        <taxon>Culicoidea</taxon>
        <taxon>Culicidae</taxon>
        <taxon>Culicinae</taxon>
        <taxon>Aedini</taxon>
        <taxon>Aedes</taxon>
        <taxon>Stegomyia</taxon>
    </lineage>
</organism>
<dbReference type="InterPro" id="IPR001611">
    <property type="entry name" value="Leu-rich_rpt"/>
</dbReference>